<comment type="caution">
    <text evidence="2">The sequence shown here is derived from an EMBL/GenBank/DDBJ whole genome shotgun (WGS) entry which is preliminary data.</text>
</comment>
<protein>
    <submittedName>
        <fullName evidence="2">Pro-sigmaK processing inhibitor BofA family protein</fullName>
    </submittedName>
</protein>
<proteinExistence type="predicted"/>
<dbReference type="RefSeq" id="WP_377605572.1">
    <property type="nucleotide sequence ID" value="NZ_JBHUME010000012.1"/>
</dbReference>
<dbReference type="InterPro" id="IPR010001">
    <property type="entry name" value="BofA"/>
</dbReference>
<evidence type="ECO:0000313" key="3">
    <source>
        <dbReference type="Proteomes" id="UP001597541"/>
    </source>
</evidence>
<organism evidence="2 3">
    <name type="scientific">Paenibacillus gansuensis</name>
    <dbReference type="NCBI Taxonomy" id="306542"/>
    <lineage>
        <taxon>Bacteria</taxon>
        <taxon>Bacillati</taxon>
        <taxon>Bacillota</taxon>
        <taxon>Bacilli</taxon>
        <taxon>Bacillales</taxon>
        <taxon>Paenibacillaceae</taxon>
        <taxon>Paenibacillus</taxon>
    </lineage>
</organism>
<dbReference type="EMBL" id="JBHUME010000012">
    <property type="protein sequence ID" value="MFD2614573.1"/>
    <property type="molecule type" value="Genomic_DNA"/>
</dbReference>
<keyword evidence="3" id="KW-1185">Reference proteome</keyword>
<dbReference type="Pfam" id="PF07441">
    <property type="entry name" value="BofA"/>
    <property type="match status" value="1"/>
</dbReference>
<evidence type="ECO:0000256" key="1">
    <source>
        <dbReference type="SAM" id="Phobius"/>
    </source>
</evidence>
<keyword evidence="1" id="KW-0812">Transmembrane</keyword>
<feature type="transmembrane region" description="Helical" evidence="1">
    <location>
        <begin position="29"/>
        <end position="47"/>
    </location>
</feature>
<evidence type="ECO:0000313" key="2">
    <source>
        <dbReference type="EMBL" id="MFD2614573.1"/>
    </source>
</evidence>
<feature type="transmembrane region" description="Helical" evidence="1">
    <location>
        <begin position="62"/>
        <end position="85"/>
    </location>
</feature>
<name>A0ABW5PH39_9BACL</name>
<dbReference type="Proteomes" id="UP001597541">
    <property type="component" value="Unassembled WGS sequence"/>
</dbReference>
<reference evidence="3" key="1">
    <citation type="journal article" date="2019" name="Int. J. Syst. Evol. Microbiol.">
        <title>The Global Catalogue of Microorganisms (GCM) 10K type strain sequencing project: providing services to taxonomists for standard genome sequencing and annotation.</title>
        <authorList>
            <consortium name="The Broad Institute Genomics Platform"/>
            <consortium name="The Broad Institute Genome Sequencing Center for Infectious Disease"/>
            <person name="Wu L."/>
            <person name="Ma J."/>
        </authorList>
    </citation>
    <scope>NUCLEOTIDE SEQUENCE [LARGE SCALE GENOMIC DNA]</scope>
    <source>
        <strain evidence="3">KCTC 3950</strain>
    </source>
</reference>
<gene>
    <name evidence="2" type="ORF">ACFSUF_19355</name>
</gene>
<keyword evidence="1" id="KW-1133">Transmembrane helix</keyword>
<sequence>MNYAWVILLVSSISLLILIVLKTRGWARLLKYAALNLVIAGFALYFLRLTDIEALQLAVNPYTVFTIGILGIPGLLLLIGMNYTLF</sequence>
<feature type="transmembrane region" description="Helical" evidence="1">
    <location>
        <begin position="6"/>
        <end position="22"/>
    </location>
</feature>
<keyword evidence="1" id="KW-0472">Membrane</keyword>
<accession>A0ABW5PH39</accession>